<name>A0A7J9IHM7_9ROSI</name>
<protein>
    <submittedName>
        <fullName evidence="1">Uncharacterized protein</fullName>
    </submittedName>
</protein>
<evidence type="ECO:0000313" key="1">
    <source>
        <dbReference type="EMBL" id="MBA0820685.1"/>
    </source>
</evidence>
<dbReference type="AlphaFoldDB" id="A0A7J9IHM7"/>
<evidence type="ECO:0000313" key="2">
    <source>
        <dbReference type="Proteomes" id="UP000593560"/>
    </source>
</evidence>
<organism evidence="1 2">
    <name type="scientific">Gossypium harknessii</name>
    <dbReference type="NCBI Taxonomy" id="34285"/>
    <lineage>
        <taxon>Eukaryota</taxon>
        <taxon>Viridiplantae</taxon>
        <taxon>Streptophyta</taxon>
        <taxon>Embryophyta</taxon>
        <taxon>Tracheophyta</taxon>
        <taxon>Spermatophyta</taxon>
        <taxon>Magnoliopsida</taxon>
        <taxon>eudicotyledons</taxon>
        <taxon>Gunneridae</taxon>
        <taxon>Pentapetalae</taxon>
        <taxon>rosids</taxon>
        <taxon>malvids</taxon>
        <taxon>Malvales</taxon>
        <taxon>Malvaceae</taxon>
        <taxon>Malvoideae</taxon>
        <taxon>Gossypium</taxon>
    </lineage>
</organism>
<sequence length="21" mass="2647">MTIWILQNWSYFWEGNIRTST</sequence>
<dbReference type="EMBL" id="JABFAD010335586">
    <property type="protein sequence ID" value="MBA0820685.1"/>
    <property type="molecule type" value="Genomic_DNA"/>
</dbReference>
<reference evidence="1 2" key="1">
    <citation type="journal article" date="2019" name="Genome Biol. Evol.">
        <title>Insights into the evolution of the New World diploid cottons (Gossypium, subgenus Houzingenia) based on genome sequencing.</title>
        <authorList>
            <person name="Grover C.E."/>
            <person name="Arick M.A. 2nd"/>
            <person name="Thrash A."/>
            <person name="Conover J.L."/>
            <person name="Sanders W.S."/>
            <person name="Peterson D.G."/>
            <person name="Frelichowski J.E."/>
            <person name="Scheffler J.A."/>
            <person name="Scheffler B.E."/>
            <person name="Wendel J.F."/>
        </authorList>
    </citation>
    <scope>NUCLEOTIDE SEQUENCE [LARGE SCALE GENOMIC DNA]</scope>
    <source>
        <strain evidence="1">0</strain>
        <tissue evidence="1">Leaf</tissue>
    </source>
</reference>
<dbReference type="Proteomes" id="UP000593560">
    <property type="component" value="Unassembled WGS sequence"/>
</dbReference>
<gene>
    <name evidence="1" type="ORF">Gohar_019394</name>
</gene>
<keyword evidence="2" id="KW-1185">Reference proteome</keyword>
<comment type="caution">
    <text evidence="1">The sequence shown here is derived from an EMBL/GenBank/DDBJ whole genome shotgun (WGS) entry which is preliminary data.</text>
</comment>
<accession>A0A7J9IHM7</accession>
<proteinExistence type="predicted"/>